<evidence type="ECO:0000313" key="3">
    <source>
        <dbReference type="Proteomes" id="UP000016649"/>
    </source>
</evidence>
<feature type="transmembrane region" description="Helical" evidence="1">
    <location>
        <begin position="190"/>
        <end position="207"/>
    </location>
</feature>
<proteinExistence type="predicted"/>
<comment type="caution">
    <text evidence="2">The sequence shown here is derived from an EMBL/GenBank/DDBJ whole genome shotgun (WGS) entry which is preliminary data.</text>
</comment>
<accession>A0ABN0NZ60</accession>
<sequence length="209" mass="22439">MCIFRLKQKSGTLIRKHINDIIKELFRKSIHLCAALVPFLLSIARIPVLCALCAVLGVYCIAEFLRTKGISVPLISKITETAARTRDQNRFVLGPVTLALGVLISSLCFNSASAAIGIYALAFGDGLASLAGKLFGITHIPHTDGKTVIGSLTCFTAIFLSSWAVSSSTFTAFVLALAGMSIELLPLHDFDNLIIPVALAAVAQFYFHI</sequence>
<keyword evidence="1" id="KW-1133">Transmembrane helix</keyword>
<dbReference type="InterPro" id="IPR037997">
    <property type="entry name" value="Dgk1-like"/>
</dbReference>
<feature type="transmembrane region" description="Helical" evidence="1">
    <location>
        <begin position="116"/>
        <end position="136"/>
    </location>
</feature>
<keyword evidence="3" id="KW-1185">Reference proteome</keyword>
<feature type="transmembrane region" description="Helical" evidence="1">
    <location>
        <begin position="91"/>
        <end position="109"/>
    </location>
</feature>
<keyword evidence="1" id="KW-0812">Transmembrane</keyword>
<keyword evidence="2" id="KW-0808">Transferase</keyword>
<dbReference type="EMBL" id="AWVH01000026">
    <property type="protein sequence ID" value="ERJ93313.1"/>
    <property type="molecule type" value="Genomic_DNA"/>
</dbReference>
<dbReference type="PANTHER" id="PTHR31303:SF1">
    <property type="entry name" value="CTP-DEPENDENT DIACYLGLYCEROL KINASE 1"/>
    <property type="match status" value="1"/>
</dbReference>
<feature type="transmembrane region" description="Helical" evidence="1">
    <location>
        <begin position="32"/>
        <end position="59"/>
    </location>
</feature>
<feature type="transmembrane region" description="Helical" evidence="1">
    <location>
        <begin position="148"/>
        <end position="178"/>
    </location>
</feature>
<gene>
    <name evidence="2" type="ORF">HMPREF9193_00986</name>
</gene>
<dbReference type="RefSeq" id="WP_021687200.1">
    <property type="nucleotide sequence ID" value="NZ_KI260564.1"/>
</dbReference>
<keyword evidence="1" id="KW-0472">Membrane</keyword>
<evidence type="ECO:0000256" key="1">
    <source>
        <dbReference type="SAM" id="Phobius"/>
    </source>
</evidence>
<reference evidence="2 3" key="1">
    <citation type="submission" date="2013-08" db="EMBL/GenBank/DDBJ databases">
        <authorList>
            <person name="Weinstock G."/>
            <person name="Sodergren E."/>
            <person name="Wylie T."/>
            <person name="Fulton L."/>
            <person name="Fulton R."/>
            <person name="Fronick C."/>
            <person name="O'Laughlin M."/>
            <person name="Godfrey J."/>
            <person name="Miner T."/>
            <person name="Herter B."/>
            <person name="Appelbaum E."/>
            <person name="Cordes M."/>
            <person name="Lek S."/>
            <person name="Wollam A."/>
            <person name="Pepin K.H."/>
            <person name="Palsikar V.B."/>
            <person name="Mitreva M."/>
            <person name="Wilson R.K."/>
        </authorList>
    </citation>
    <scope>NUCLEOTIDE SEQUENCE [LARGE SCALE GENOMIC DNA]</scope>
    <source>
        <strain evidence="2 3">ATCC 700332</strain>
    </source>
</reference>
<protein>
    <submittedName>
        <fullName evidence="2">Phosphatidate cytidylyltransferase</fullName>
    </submittedName>
</protein>
<dbReference type="GO" id="GO:0016779">
    <property type="term" value="F:nucleotidyltransferase activity"/>
    <property type="evidence" value="ECO:0007669"/>
    <property type="project" value="UniProtKB-KW"/>
</dbReference>
<name>A0ABN0NZ60_TRELE</name>
<dbReference type="PANTHER" id="PTHR31303">
    <property type="entry name" value="CTP-DEPENDENT DIACYLGLYCEROL KINASE 1"/>
    <property type="match status" value="1"/>
</dbReference>
<dbReference type="Proteomes" id="UP000016649">
    <property type="component" value="Unassembled WGS sequence"/>
</dbReference>
<organism evidence="2 3">
    <name type="scientific">Treponema lecithinolyticum ATCC 700332</name>
    <dbReference type="NCBI Taxonomy" id="1321815"/>
    <lineage>
        <taxon>Bacteria</taxon>
        <taxon>Pseudomonadati</taxon>
        <taxon>Spirochaetota</taxon>
        <taxon>Spirochaetia</taxon>
        <taxon>Spirochaetales</taxon>
        <taxon>Treponemataceae</taxon>
        <taxon>Treponema</taxon>
    </lineage>
</organism>
<keyword evidence="2" id="KW-0548">Nucleotidyltransferase</keyword>
<evidence type="ECO:0000313" key="2">
    <source>
        <dbReference type="EMBL" id="ERJ93313.1"/>
    </source>
</evidence>